<dbReference type="GO" id="GO:0016491">
    <property type="term" value="F:oxidoreductase activity"/>
    <property type="evidence" value="ECO:0007669"/>
    <property type="project" value="InterPro"/>
</dbReference>
<dbReference type="InterPro" id="IPR050353">
    <property type="entry name" value="PyrK_electron_transfer"/>
</dbReference>
<dbReference type="GO" id="GO:0006221">
    <property type="term" value="P:pyrimidine nucleotide biosynthetic process"/>
    <property type="evidence" value="ECO:0007669"/>
    <property type="project" value="InterPro"/>
</dbReference>
<keyword evidence="7" id="KW-0249">Electron transport</keyword>
<gene>
    <name evidence="15" type="ORF">FJY75_01455</name>
</gene>
<dbReference type="Proteomes" id="UP000748308">
    <property type="component" value="Unassembled WGS sequence"/>
</dbReference>
<feature type="binding site" evidence="12">
    <location>
        <position position="286"/>
    </location>
    <ligand>
        <name>[2Fe-2S] cluster</name>
        <dbReference type="ChEBI" id="CHEBI:190135"/>
    </ligand>
</feature>
<evidence type="ECO:0000256" key="5">
    <source>
        <dbReference type="ARBA" id="ARBA00022723"/>
    </source>
</evidence>
<keyword evidence="9 12" id="KW-0411">Iron-sulfur</keyword>
<evidence type="ECO:0000256" key="3">
    <source>
        <dbReference type="ARBA" id="ARBA00022630"/>
    </source>
</evidence>
<dbReference type="EMBL" id="VGIY01000017">
    <property type="protein sequence ID" value="MBM3316495.1"/>
    <property type="molecule type" value="Genomic_DNA"/>
</dbReference>
<dbReference type="Pfam" id="PF10418">
    <property type="entry name" value="DHODB_Fe-S_bind"/>
    <property type="match status" value="1"/>
</dbReference>
<keyword evidence="6 11" id="KW-0274">FAD</keyword>
<organism evidence="15 16">
    <name type="scientific">Eiseniibacteriota bacterium</name>
    <dbReference type="NCBI Taxonomy" id="2212470"/>
    <lineage>
        <taxon>Bacteria</taxon>
        <taxon>Candidatus Eiseniibacteriota</taxon>
    </lineage>
</organism>
<dbReference type="SUPFAM" id="SSF52343">
    <property type="entry name" value="Ferredoxin reductase-like, C-terminal NADP-linked domain"/>
    <property type="match status" value="1"/>
</dbReference>
<feature type="binding site" evidence="12">
    <location>
        <position position="263"/>
    </location>
    <ligand>
        <name>[2Fe-2S] cluster</name>
        <dbReference type="ChEBI" id="CHEBI:190135"/>
    </ligand>
</feature>
<accession>A0A937X7B8</accession>
<sequence>MNGEPRGMRAAAPGGALRPAVPSEGAAALPAPPRIEPAGIIANRALASGIRWIDLALPGDWGPPLPGQYVSLALDPPLRETEPGCCGSGLARRPFSVSGFERAGAHARLALLYAPVGRVTRRLAEARPGESIDLLGPLGTAFPLAPEAAEPFLLVGGGRGIAPLLFAAAELARAKRAFEIFHGTRTAAEAPPAERIPGPPVHRSTDDGSLGLRGSVLDLLAQAAPRTGTILACGPHGMLAALAAWAEERGLPCWVSIEENFGCGLGTCGGCAVPAADPPGGYLWACRDGAVLPAQALDWGRWGAPAAPLEPGCGGEA</sequence>
<evidence type="ECO:0000256" key="6">
    <source>
        <dbReference type="ARBA" id="ARBA00022827"/>
    </source>
</evidence>
<dbReference type="AlphaFoldDB" id="A0A937X7B8"/>
<dbReference type="InterPro" id="IPR017938">
    <property type="entry name" value="Riboflavin_synthase-like_b-brl"/>
</dbReference>
<evidence type="ECO:0000256" key="7">
    <source>
        <dbReference type="ARBA" id="ARBA00022982"/>
    </source>
</evidence>
<dbReference type="InterPro" id="IPR012165">
    <property type="entry name" value="Cyt_c3_hydrogenase_gsu"/>
</dbReference>
<evidence type="ECO:0000256" key="13">
    <source>
        <dbReference type="SAM" id="MobiDB-lite"/>
    </source>
</evidence>
<dbReference type="Gene3D" id="2.40.30.10">
    <property type="entry name" value="Translation factors"/>
    <property type="match status" value="1"/>
</dbReference>
<dbReference type="PIRSF" id="PIRSF006816">
    <property type="entry name" value="Cyc3_hyd_g"/>
    <property type="match status" value="1"/>
</dbReference>
<dbReference type="GO" id="GO:0046872">
    <property type="term" value="F:metal ion binding"/>
    <property type="evidence" value="ECO:0007669"/>
    <property type="project" value="UniProtKB-KW"/>
</dbReference>
<evidence type="ECO:0000256" key="4">
    <source>
        <dbReference type="ARBA" id="ARBA00022714"/>
    </source>
</evidence>
<feature type="binding site" evidence="12">
    <location>
        <position position="268"/>
    </location>
    <ligand>
        <name>[2Fe-2S] cluster</name>
        <dbReference type="ChEBI" id="CHEBI:190135"/>
    </ligand>
</feature>
<keyword evidence="3 11" id="KW-0285">Flavoprotein</keyword>
<evidence type="ECO:0000256" key="2">
    <source>
        <dbReference type="ARBA" id="ARBA00022448"/>
    </source>
</evidence>
<feature type="region of interest" description="Disordered" evidence="13">
    <location>
        <begin position="1"/>
        <end position="29"/>
    </location>
</feature>
<dbReference type="SUPFAM" id="SSF63380">
    <property type="entry name" value="Riboflavin synthase domain-like"/>
    <property type="match status" value="1"/>
</dbReference>
<dbReference type="InterPro" id="IPR037117">
    <property type="entry name" value="Dihydroorotate_DH_ele_sf"/>
</dbReference>
<comment type="cofactor">
    <cofactor evidence="10">
        <name>[2Fe-2S] cluster</name>
        <dbReference type="ChEBI" id="CHEBI:190135"/>
    </cofactor>
</comment>
<reference evidence="15" key="1">
    <citation type="submission" date="2019-03" db="EMBL/GenBank/DDBJ databases">
        <title>Lake Tanganyika Metagenome-Assembled Genomes (MAGs).</title>
        <authorList>
            <person name="Tran P."/>
        </authorList>
    </citation>
    <scope>NUCLEOTIDE SEQUENCE</scope>
    <source>
        <strain evidence="15">M_DeepCast_400m_m2_100</strain>
    </source>
</reference>
<comment type="similarity">
    <text evidence="1">Belongs to the PyrK family.</text>
</comment>
<evidence type="ECO:0000313" key="16">
    <source>
        <dbReference type="Proteomes" id="UP000748308"/>
    </source>
</evidence>
<keyword evidence="2" id="KW-0813">Transport</keyword>
<keyword evidence="5 12" id="KW-0479">Metal-binding</keyword>
<dbReference type="Gene3D" id="3.40.50.80">
    <property type="entry name" value="Nucleotide-binding domain of ferredoxin-NADP reductase (FNR) module"/>
    <property type="match status" value="1"/>
</dbReference>
<dbReference type="InterPro" id="IPR039261">
    <property type="entry name" value="FNR_nucleotide-bd"/>
</dbReference>
<dbReference type="InterPro" id="IPR019480">
    <property type="entry name" value="Dihydroorotate_DH_Fe-S-bd"/>
</dbReference>
<feature type="binding site" evidence="11">
    <location>
        <begin position="93"/>
        <end position="96"/>
    </location>
    <ligand>
        <name>FAD</name>
        <dbReference type="ChEBI" id="CHEBI:57692"/>
    </ligand>
</feature>
<evidence type="ECO:0000256" key="9">
    <source>
        <dbReference type="ARBA" id="ARBA00023014"/>
    </source>
</evidence>
<comment type="cofactor">
    <cofactor evidence="12">
        <name>[2Fe-2S] cluster</name>
        <dbReference type="ChEBI" id="CHEBI:190135"/>
    </cofactor>
    <text evidence="12">Binds 1 [2Fe-2S] cluster per subunit.</text>
</comment>
<dbReference type="Gene3D" id="2.10.240.10">
    <property type="entry name" value="Dihydroorotate dehydrogenase, electron transfer subunit"/>
    <property type="match status" value="1"/>
</dbReference>
<evidence type="ECO:0000256" key="8">
    <source>
        <dbReference type="ARBA" id="ARBA00023004"/>
    </source>
</evidence>
<evidence type="ECO:0000256" key="1">
    <source>
        <dbReference type="ARBA" id="ARBA00006422"/>
    </source>
</evidence>
<keyword evidence="4 12" id="KW-0001">2Fe-2S</keyword>
<dbReference type="InterPro" id="IPR017927">
    <property type="entry name" value="FAD-bd_FR_type"/>
</dbReference>
<evidence type="ECO:0000256" key="11">
    <source>
        <dbReference type="PIRSR" id="PIRSR006816-1"/>
    </source>
</evidence>
<evidence type="ECO:0000259" key="14">
    <source>
        <dbReference type="PROSITE" id="PS51384"/>
    </source>
</evidence>
<dbReference type="PANTHER" id="PTHR43513:SF3">
    <property type="entry name" value="DIHYDROOROTATE DEHYDROGENASE B (NAD(+)), ELECTRON TRANSFER SUBUNIT-RELATED"/>
    <property type="match status" value="1"/>
</dbReference>
<feature type="binding site" evidence="12">
    <location>
        <position position="271"/>
    </location>
    <ligand>
        <name>[2Fe-2S] cluster</name>
        <dbReference type="ChEBI" id="CHEBI:190135"/>
    </ligand>
</feature>
<evidence type="ECO:0000256" key="10">
    <source>
        <dbReference type="ARBA" id="ARBA00034078"/>
    </source>
</evidence>
<feature type="compositionally biased region" description="Low complexity" evidence="13">
    <location>
        <begin position="8"/>
        <end position="20"/>
    </location>
</feature>
<comment type="cofactor">
    <cofactor evidence="11">
        <name>FAD</name>
        <dbReference type="ChEBI" id="CHEBI:57692"/>
    </cofactor>
    <text evidence="11">Binds 1 FAD per subunit.</text>
</comment>
<dbReference type="PROSITE" id="PS51384">
    <property type="entry name" value="FAD_FR"/>
    <property type="match status" value="1"/>
</dbReference>
<protein>
    <recommendedName>
        <fullName evidence="14">FAD-binding FR-type domain-containing protein</fullName>
    </recommendedName>
</protein>
<comment type="caution">
    <text evidence="15">The sequence shown here is derived from an EMBL/GenBank/DDBJ whole genome shotgun (WGS) entry which is preliminary data.</text>
</comment>
<proteinExistence type="inferred from homology"/>
<feature type="domain" description="FAD-binding FR-type" evidence="14">
    <location>
        <begin position="33"/>
        <end position="144"/>
    </location>
</feature>
<evidence type="ECO:0000256" key="12">
    <source>
        <dbReference type="PIRSR" id="PIRSR006816-2"/>
    </source>
</evidence>
<name>A0A937X7B8_UNCEI</name>
<keyword evidence="8 12" id="KW-0408">Iron</keyword>
<evidence type="ECO:0000313" key="15">
    <source>
        <dbReference type="EMBL" id="MBM3316495.1"/>
    </source>
</evidence>
<dbReference type="GO" id="GO:0050660">
    <property type="term" value="F:flavin adenine dinucleotide binding"/>
    <property type="evidence" value="ECO:0007669"/>
    <property type="project" value="InterPro"/>
</dbReference>
<dbReference type="PANTHER" id="PTHR43513">
    <property type="entry name" value="DIHYDROOROTATE DEHYDROGENASE B (NAD(+)), ELECTRON TRANSFER SUBUNIT"/>
    <property type="match status" value="1"/>
</dbReference>
<dbReference type="GO" id="GO:0051537">
    <property type="term" value="F:2 iron, 2 sulfur cluster binding"/>
    <property type="evidence" value="ECO:0007669"/>
    <property type="project" value="UniProtKB-KW"/>
</dbReference>